<organism evidence="2 3">
    <name type="scientific">Mesorhizobium captivum</name>
    <dbReference type="NCBI Taxonomy" id="3072319"/>
    <lineage>
        <taxon>Bacteria</taxon>
        <taxon>Pseudomonadati</taxon>
        <taxon>Pseudomonadota</taxon>
        <taxon>Alphaproteobacteria</taxon>
        <taxon>Hyphomicrobiales</taxon>
        <taxon>Phyllobacteriaceae</taxon>
        <taxon>Mesorhizobium</taxon>
    </lineage>
</organism>
<reference evidence="2 3" key="1">
    <citation type="submission" date="2023-08" db="EMBL/GenBank/DDBJ databases">
        <title>Implementing the SeqCode for naming new Mesorhizobium species isolated from Vachellia karroo root nodules.</title>
        <authorList>
            <person name="Van Lill M."/>
        </authorList>
    </citation>
    <scope>NUCLEOTIDE SEQUENCE [LARGE SCALE GENOMIC DNA]</scope>
    <source>
        <strain evidence="2 3">VK22B</strain>
    </source>
</reference>
<name>A0ABU4Z3L7_9HYPH</name>
<protein>
    <submittedName>
        <fullName evidence="2">Recombinase RecT</fullName>
    </submittedName>
</protein>
<evidence type="ECO:0000256" key="1">
    <source>
        <dbReference type="SAM" id="MobiDB-lite"/>
    </source>
</evidence>
<dbReference type="NCBIfam" id="TIGR00616">
    <property type="entry name" value="rect"/>
    <property type="match status" value="1"/>
</dbReference>
<evidence type="ECO:0000313" key="2">
    <source>
        <dbReference type="EMBL" id="MDX8492935.1"/>
    </source>
</evidence>
<comment type="caution">
    <text evidence="2">The sequence shown here is derived from an EMBL/GenBank/DDBJ whole genome shotgun (WGS) entry which is preliminary data.</text>
</comment>
<dbReference type="InterPro" id="IPR018330">
    <property type="entry name" value="RecT_fam"/>
</dbReference>
<dbReference type="EMBL" id="JAVIJC010000014">
    <property type="protein sequence ID" value="MDX8492935.1"/>
    <property type="molecule type" value="Genomic_DNA"/>
</dbReference>
<feature type="region of interest" description="Disordered" evidence="1">
    <location>
        <begin position="236"/>
        <end position="310"/>
    </location>
</feature>
<gene>
    <name evidence="2" type="ORF">RFN29_15255</name>
</gene>
<sequence length="310" mass="33999">MSNLPALKQDIAKMGGEFGKALPGHITADKFVRTTQTAIALTRNIDKVRNPQSLLAACSKAASDGLILDGREAALVIDNNGDVQYRPMMRGLLKLAYNSGALKSLVVEAVRENDLFDYQPTRSAEPIIHKIDLKSARGEVYAVYALAMFKDGGIVHEVMTVEDVNRIRDRSDAWRAHKAGKIKSTPWATDWSEMARKTVFRRLSKYLPASSDRDDRLAQAAERIDEDYTFEIDAEPANGNAQAQVQPAAKKRGGAAAALKDVTPPKQEPAKGKAQSKPQPAQDDDPPDYDPETGEIIEYDGPDQRPGDDI</sequence>
<keyword evidence="3" id="KW-1185">Reference proteome</keyword>
<dbReference type="Pfam" id="PF03837">
    <property type="entry name" value="RecT"/>
    <property type="match status" value="1"/>
</dbReference>
<feature type="compositionally biased region" description="Acidic residues" evidence="1">
    <location>
        <begin position="282"/>
        <end position="301"/>
    </location>
</feature>
<dbReference type="RefSeq" id="WP_320226916.1">
    <property type="nucleotide sequence ID" value="NZ_JAVIJC010000014.1"/>
</dbReference>
<accession>A0ABU4Z3L7</accession>
<evidence type="ECO:0000313" key="3">
    <source>
        <dbReference type="Proteomes" id="UP001271249"/>
    </source>
</evidence>
<dbReference type="Proteomes" id="UP001271249">
    <property type="component" value="Unassembled WGS sequence"/>
</dbReference>
<dbReference type="InterPro" id="IPR004590">
    <property type="entry name" value="ssDNA_annealing_RecT"/>
</dbReference>
<proteinExistence type="predicted"/>